<evidence type="ECO:0000313" key="4">
    <source>
        <dbReference type="Proteomes" id="UP000015101"/>
    </source>
</evidence>
<dbReference type="HOGENOM" id="CLU_327689_0_0_1"/>
<dbReference type="EMBL" id="KB096864">
    <property type="protein sequence ID" value="ESO00883.1"/>
    <property type="molecule type" value="Genomic_DNA"/>
</dbReference>
<keyword evidence="4" id="KW-1185">Reference proteome</keyword>
<reference evidence="2 4" key="2">
    <citation type="journal article" date="2013" name="Nature">
        <title>Insights into bilaterian evolution from three spiralian genomes.</title>
        <authorList>
            <person name="Simakov O."/>
            <person name="Marletaz F."/>
            <person name="Cho S.J."/>
            <person name="Edsinger-Gonzales E."/>
            <person name="Havlak P."/>
            <person name="Hellsten U."/>
            <person name="Kuo D.H."/>
            <person name="Larsson T."/>
            <person name="Lv J."/>
            <person name="Arendt D."/>
            <person name="Savage R."/>
            <person name="Osoegawa K."/>
            <person name="de Jong P."/>
            <person name="Grimwood J."/>
            <person name="Chapman J.A."/>
            <person name="Shapiro H."/>
            <person name="Aerts A."/>
            <person name="Otillar R.P."/>
            <person name="Terry A.Y."/>
            <person name="Boore J.L."/>
            <person name="Grigoriev I.V."/>
            <person name="Lindberg D.R."/>
            <person name="Seaver E.C."/>
            <person name="Weisblat D.A."/>
            <person name="Putnam N.H."/>
            <person name="Rokhsar D.S."/>
        </authorList>
    </citation>
    <scope>NUCLEOTIDE SEQUENCE</scope>
</reference>
<feature type="region of interest" description="Disordered" evidence="1">
    <location>
        <begin position="1"/>
        <end position="24"/>
    </location>
</feature>
<feature type="compositionally biased region" description="Basic and acidic residues" evidence="1">
    <location>
        <begin position="182"/>
        <end position="201"/>
    </location>
</feature>
<accession>T1F979</accession>
<dbReference type="InParanoid" id="T1F979"/>
<feature type="compositionally biased region" description="Basic residues" evidence="1">
    <location>
        <begin position="617"/>
        <end position="634"/>
    </location>
</feature>
<dbReference type="AlphaFoldDB" id="T1F979"/>
<feature type="compositionally biased region" description="Low complexity" evidence="1">
    <location>
        <begin position="738"/>
        <end position="755"/>
    </location>
</feature>
<feature type="region of interest" description="Disordered" evidence="1">
    <location>
        <begin position="182"/>
        <end position="253"/>
    </location>
</feature>
<gene>
    <name evidence="3" type="primary">20205378</name>
    <name evidence="2" type="ORF">HELRODRAFT_175379</name>
</gene>
<dbReference type="RefSeq" id="XP_009021054.1">
    <property type="nucleotide sequence ID" value="XM_009022806.1"/>
</dbReference>
<evidence type="ECO:0000256" key="1">
    <source>
        <dbReference type="SAM" id="MobiDB-lite"/>
    </source>
</evidence>
<name>T1F979_HELRO</name>
<feature type="compositionally biased region" description="Basic residues" evidence="1">
    <location>
        <begin position="698"/>
        <end position="737"/>
    </location>
</feature>
<dbReference type="Proteomes" id="UP000015101">
    <property type="component" value="Unassembled WGS sequence"/>
</dbReference>
<dbReference type="EnsemblMetazoa" id="HelroT175379">
    <property type="protein sequence ID" value="HelroP175379"/>
    <property type="gene ID" value="HelroG175379"/>
</dbReference>
<evidence type="ECO:0000313" key="2">
    <source>
        <dbReference type="EMBL" id="ESO00883.1"/>
    </source>
</evidence>
<organism evidence="3 4">
    <name type="scientific">Helobdella robusta</name>
    <name type="common">Californian leech</name>
    <dbReference type="NCBI Taxonomy" id="6412"/>
    <lineage>
        <taxon>Eukaryota</taxon>
        <taxon>Metazoa</taxon>
        <taxon>Spiralia</taxon>
        <taxon>Lophotrochozoa</taxon>
        <taxon>Annelida</taxon>
        <taxon>Clitellata</taxon>
        <taxon>Hirudinea</taxon>
        <taxon>Rhynchobdellida</taxon>
        <taxon>Glossiphoniidae</taxon>
        <taxon>Helobdella</taxon>
    </lineage>
</organism>
<feature type="compositionally biased region" description="Polar residues" evidence="1">
    <location>
        <begin position="12"/>
        <end position="24"/>
    </location>
</feature>
<feature type="compositionally biased region" description="Low complexity" evidence="1">
    <location>
        <begin position="357"/>
        <end position="369"/>
    </location>
</feature>
<sequence>MKKVHRSLPVAHQSNATNLPSNPSPTMKSSFMYMVTEIQEPEALTTVINPVRLWTGKSKDPYSTISSKVLNSSNVKGKTDPKIDSGFVDVELHTSISSYNNNAIVTDDKDVRTRRTDRSLTRVRSSVELVTPVRKIRKNDSKVMMVKKFPSRQSTPSSLHRMIGFSSDEILASIVPLKKADSKYDDRKQLGKLNEQRELTGKKPLPTPRLKQPSSQLQAPNLKFSKQQQQPSFQIQQPQQQQPYLQQKVNNEQQQPSIQNFLQLQQPQLQQPQLQQPQLQQPQLQQLQLQQPQLQQPQLQKPQLTTMPNNILPQAAPQQLTYQLVPQPETTPATQQYVSQPQHLKLVQQPLQLSQTQNPISTQQQQTPNEQRSTSPANRWHKKYLGEFKPKRGKKIKKIRERIRTKTFSKRKNHHQKNQTKEKSTSSSSSTGSDKVQIKTGSKLSQNPKMSIIIQKTKNPDVDIKFKKFSNKHKPDFKSPFLNQATTHIKSSLNERESTDFKNQMIKKLKMKDALDRKKLKRIIKSLETIATGGGMENASSERILFNDVFEKKSPPKKKKSDPKIREKIVFLEIKESNPKPKSKEVKPIKKGRQLSEIETTESIKKLVDELREKQNAKAKKAAQKVKTKKKTPKPVKTVKSPPKPVKIKSTKLKLDSADEKKLKSSFSSMTTLKTIYKLAKKKKTEWDKKRQQIKSQPKPKPKTKSKPKKKPKKPTLSKPKNKPVKQKSILKNKTSHNSRSTRTSNWNNSSNFTSMESAPPTEEQELNENESTGRRLSPGMFRMDPLEDKNISLMESIAKYAGKYERLKSNSHAQLELADKENRERMIGMLLESYERGISRKEGSGAYEYYHQRNKAKPKERLIVSHIPRESPLKHFY</sequence>
<feature type="compositionally biased region" description="Low complexity" evidence="1">
    <location>
        <begin position="227"/>
        <end position="247"/>
    </location>
</feature>
<feature type="compositionally biased region" description="Basic residues" evidence="1">
    <location>
        <begin position="391"/>
        <end position="418"/>
    </location>
</feature>
<evidence type="ECO:0000313" key="3">
    <source>
        <dbReference type="EnsemblMetazoa" id="HelroP175379"/>
    </source>
</evidence>
<feature type="region of interest" description="Disordered" evidence="1">
    <location>
        <begin position="614"/>
        <end position="784"/>
    </location>
</feature>
<dbReference type="CTD" id="20205378"/>
<dbReference type="EMBL" id="AMQM01005238">
    <property type="status" value="NOT_ANNOTATED_CDS"/>
    <property type="molecule type" value="Genomic_DNA"/>
</dbReference>
<feature type="region of interest" description="Disordered" evidence="1">
    <location>
        <begin position="357"/>
        <end position="447"/>
    </location>
</feature>
<protein>
    <submittedName>
        <fullName evidence="2 3">Uncharacterized protein</fullName>
    </submittedName>
</protein>
<dbReference type="KEGG" id="hro:HELRODRAFT_175379"/>
<reference evidence="3" key="3">
    <citation type="submission" date="2015-06" db="UniProtKB">
        <authorList>
            <consortium name="EnsemblMetazoa"/>
        </authorList>
    </citation>
    <scope>IDENTIFICATION</scope>
</reference>
<feature type="compositionally biased region" description="Basic and acidic residues" evidence="1">
    <location>
        <begin position="653"/>
        <end position="663"/>
    </location>
</feature>
<reference evidence="4" key="1">
    <citation type="submission" date="2012-12" db="EMBL/GenBank/DDBJ databases">
        <authorList>
            <person name="Hellsten U."/>
            <person name="Grimwood J."/>
            <person name="Chapman J.A."/>
            <person name="Shapiro H."/>
            <person name="Aerts A."/>
            <person name="Otillar R.P."/>
            <person name="Terry A.Y."/>
            <person name="Boore J.L."/>
            <person name="Simakov O."/>
            <person name="Marletaz F."/>
            <person name="Cho S.-J."/>
            <person name="Edsinger-Gonzales E."/>
            <person name="Havlak P."/>
            <person name="Kuo D.-H."/>
            <person name="Larsson T."/>
            <person name="Lv J."/>
            <person name="Arendt D."/>
            <person name="Savage R."/>
            <person name="Osoegawa K."/>
            <person name="de Jong P."/>
            <person name="Lindberg D.R."/>
            <person name="Seaver E.C."/>
            <person name="Weisblat D.A."/>
            <person name="Putnam N.H."/>
            <person name="Grigoriev I.V."/>
            <person name="Rokhsar D.S."/>
        </authorList>
    </citation>
    <scope>NUCLEOTIDE SEQUENCE</scope>
</reference>
<proteinExistence type="predicted"/>
<dbReference type="GeneID" id="20205378"/>